<gene>
    <name evidence="1" type="ORF">BWY04_01381</name>
</gene>
<comment type="caution">
    <text evidence="1">The sequence shown here is derived from an EMBL/GenBank/DDBJ whole genome shotgun (WGS) entry which is preliminary data.</text>
</comment>
<name>A0A1V5ZJI9_9BACT</name>
<dbReference type="Proteomes" id="UP000485621">
    <property type="component" value="Unassembled WGS sequence"/>
</dbReference>
<accession>A0A1V5ZJI9</accession>
<dbReference type="AlphaFoldDB" id="A0A1V5ZJI9"/>
<reference evidence="1" key="1">
    <citation type="submission" date="2017-02" db="EMBL/GenBank/DDBJ databases">
        <title>Delving into the versatile metabolic prowess of the omnipresent phylum Bacteroidetes.</title>
        <authorList>
            <person name="Nobu M.K."/>
            <person name="Mei R."/>
            <person name="Narihiro T."/>
            <person name="Kuroda K."/>
            <person name="Liu W.-T."/>
        </authorList>
    </citation>
    <scope>NUCLEOTIDE SEQUENCE</scope>
    <source>
        <strain evidence="1">ADurb.Bin160</strain>
    </source>
</reference>
<organism evidence="1">
    <name type="scientific">candidate division CPR1 bacterium ADurb.Bin160</name>
    <dbReference type="NCBI Taxonomy" id="1852826"/>
    <lineage>
        <taxon>Bacteria</taxon>
        <taxon>candidate division CPR1</taxon>
    </lineage>
</organism>
<protein>
    <submittedName>
        <fullName evidence="1">Uncharacterized protein</fullName>
    </submittedName>
</protein>
<dbReference type="EMBL" id="MWDB01000048">
    <property type="protein sequence ID" value="OQB40329.1"/>
    <property type="molecule type" value="Genomic_DNA"/>
</dbReference>
<proteinExistence type="predicted"/>
<sequence>MITPVKMLGSLGAKLPVLKEEEWHHIFEFLEFYLTTEKVVNSRNYDDAFDWKKVKEILMLLNKIE</sequence>
<evidence type="ECO:0000313" key="1">
    <source>
        <dbReference type="EMBL" id="OQB40329.1"/>
    </source>
</evidence>